<dbReference type="GO" id="GO:0005794">
    <property type="term" value="C:Golgi apparatus"/>
    <property type="evidence" value="ECO:0007669"/>
    <property type="project" value="TreeGrafter"/>
</dbReference>
<evidence type="ECO:0000256" key="9">
    <source>
        <dbReference type="ARBA" id="ARBA00023157"/>
    </source>
</evidence>
<evidence type="ECO:0000256" key="4">
    <source>
        <dbReference type="ARBA" id="ARBA00022692"/>
    </source>
</evidence>
<keyword evidence="16" id="KW-1185">Reference proteome</keyword>
<dbReference type="SUPFAM" id="SSF53448">
    <property type="entry name" value="Nucleotide-diphospho-sugar transferases"/>
    <property type="match status" value="1"/>
</dbReference>
<evidence type="ECO:0000313" key="15">
    <source>
        <dbReference type="Ensembl" id="ENSMMMP00000005936.1"/>
    </source>
</evidence>
<evidence type="ECO:0000256" key="10">
    <source>
        <dbReference type="ARBA" id="ARBA00023211"/>
    </source>
</evidence>
<comment type="similarity">
    <text evidence="3">Belongs to the glycosyltransferase 2 family. GalNAc-T subfamily.</text>
</comment>
<dbReference type="CDD" id="cd02510">
    <property type="entry name" value="pp-GalNAc-T"/>
    <property type="match status" value="1"/>
</dbReference>
<evidence type="ECO:0000259" key="14">
    <source>
        <dbReference type="Pfam" id="PF00535"/>
    </source>
</evidence>
<keyword evidence="8 13" id="KW-0472">Membrane</keyword>
<evidence type="ECO:0000256" key="2">
    <source>
        <dbReference type="ARBA" id="ARBA00004606"/>
    </source>
</evidence>
<reference evidence="15" key="1">
    <citation type="submission" date="2025-08" db="UniProtKB">
        <authorList>
            <consortium name="Ensembl"/>
        </authorList>
    </citation>
    <scope>IDENTIFICATION</scope>
</reference>
<organism evidence="15 16">
    <name type="scientific">Marmota marmota marmota</name>
    <name type="common">Alpine marmot</name>
    <dbReference type="NCBI Taxonomy" id="9994"/>
    <lineage>
        <taxon>Eukaryota</taxon>
        <taxon>Metazoa</taxon>
        <taxon>Chordata</taxon>
        <taxon>Craniata</taxon>
        <taxon>Vertebrata</taxon>
        <taxon>Euteleostomi</taxon>
        <taxon>Mammalia</taxon>
        <taxon>Eutheria</taxon>
        <taxon>Euarchontoglires</taxon>
        <taxon>Glires</taxon>
        <taxon>Rodentia</taxon>
        <taxon>Sciuromorpha</taxon>
        <taxon>Sciuridae</taxon>
        <taxon>Xerinae</taxon>
        <taxon>Marmotini</taxon>
        <taxon>Marmota</taxon>
    </lineage>
</organism>
<keyword evidence="10" id="KW-0464">Manganese</keyword>
<dbReference type="InterPro" id="IPR001173">
    <property type="entry name" value="Glyco_trans_2-like"/>
</dbReference>
<dbReference type="Gene3D" id="3.90.550.10">
    <property type="entry name" value="Spore Coat Polysaccharide Biosynthesis Protein SpsA, Chain A"/>
    <property type="match status" value="1"/>
</dbReference>
<reference evidence="15" key="2">
    <citation type="submission" date="2025-09" db="UniProtKB">
        <authorList>
            <consortium name="Ensembl"/>
        </authorList>
    </citation>
    <scope>IDENTIFICATION</scope>
</reference>
<dbReference type="PANTHER" id="PTHR11675:SF17">
    <property type="entry name" value="INACTIVE POLYPEPTIDE N-ACETYLGALACTOSAMINYLTRANSFERASE-LIKE PROTEIN 5"/>
    <property type="match status" value="1"/>
</dbReference>
<keyword evidence="5" id="KW-0479">Metal-binding</keyword>
<evidence type="ECO:0000256" key="3">
    <source>
        <dbReference type="ARBA" id="ARBA00005680"/>
    </source>
</evidence>
<dbReference type="GO" id="GO:0007286">
    <property type="term" value="P:spermatid development"/>
    <property type="evidence" value="ECO:0007669"/>
    <property type="project" value="Ensembl"/>
</dbReference>
<evidence type="ECO:0000256" key="12">
    <source>
        <dbReference type="SAM" id="MobiDB-lite"/>
    </source>
</evidence>
<dbReference type="GeneTree" id="ENSGT00940000162156"/>
<proteinExistence type="inferred from homology"/>
<dbReference type="Ensembl" id="ENSMMMT00000006745.1">
    <property type="protein sequence ID" value="ENSMMMP00000005936.1"/>
    <property type="gene ID" value="ENSMMMG00000005286.1"/>
</dbReference>
<evidence type="ECO:0000256" key="6">
    <source>
        <dbReference type="ARBA" id="ARBA00022968"/>
    </source>
</evidence>
<keyword evidence="7 13" id="KW-1133">Transmembrane helix</keyword>
<name>A0A8C5Z0Q7_MARMA</name>
<feature type="region of interest" description="Disordered" evidence="12">
    <location>
        <begin position="57"/>
        <end position="79"/>
    </location>
</feature>
<feature type="transmembrane region" description="Helical" evidence="13">
    <location>
        <begin position="6"/>
        <end position="27"/>
    </location>
</feature>
<keyword evidence="9" id="KW-1015">Disulfide bond</keyword>
<dbReference type="AlphaFoldDB" id="A0A8C5Z0Q7"/>
<dbReference type="InterPro" id="IPR045885">
    <property type="entry name" value="GalNAc-T"/>
</dbReference>
<evidence type="ECO:0000256" key="7">
    <source>
        <dbReference type="ARBA" id="ARBA00022989"/>
    </source>
</evidence>
<evidence type="ECO:0000313" key="16">
    <source>
        <dbReference type="Proteomes" id="UP000694407"/>
    </source>
</evidence>
<evidence type="ECO:0000256" key="1">
    <source>
        <dbReference type="ARBA" id="ARBA00001936"/>
    </source>
</evidence>
<evidence type="ECO:0000256" key="5">
    <source>
        <dbReference type="ARBA" id="ARBA00022723"/>
    </source>
</evidence>
<evidence type="ECO:0000256" key="8">
    <source>
        <dbReference type="ARBA" id="ARBA00023136"/>
    </source>
</evidence>
<keyword evidence="6" id="KW-0735">Signal-anchor</keyword>
<gene>
    <name evidence="15" type="primary">GALNTL5</name>
</gene>
<comment type="subcellular location">
    <subcellularLocation>
        <location evidence="11">Endomembrane system</location>
        <topology evidence="11">Single-pass membrane protein</topology>
    </subcellularLocation>
    <subcellularLocation>
        <location evidence="2">Membrane</location>
        <topology evidence="2">Single-pass type II membrane protein</topology>
    </subcellularLocation>
</comment>
<dbReference type="GO" id="GO:0046872">
    <property type="term" value="F:metal ion binding"/>
    <property type="evidence" value="ECO:0007669"/>
    <property type="project" value="UniProtKB-KW"/>
</dbReference>
<evidence type="ECO:0000256" key="11">
    <source>
        <dbReference type="ARBA" id="ARBA00037847"/>
    </source>
</evidence>
<dbReference type="Pfam" id="PF00535">
    <property type="entry name" value="Glycos_transf_2"/>
    <property type="match status" value="1"/>
</dbReference>
<dbReference type="InterPro" id="IPR029044">
    <property type="entry name" value="Nucleotide-diphossugar_trans"/>
</dbReference>
<protein>
    <submittedName>
        <fullName evidence="15">Polypeptide N-acetylgalactosaminyltransferase like 5</fullName>
    </submittedName>
</protein>
<accession>A0A8C5Z0Q7</accession>
<dbReference type="PANTHER" id="PTHR11675">
    <property type="entry name" value="N-ACETYLGALACTOSAMINYLTRANSFERASE"/>
    <property type="match status" value="1"/>
</dbReference>
<dbReference type="Proteomes" id="UP000694407">
    <property type="component" value="Unplaced"/>
</dbReference>
<feature type="domain" description="Glycosyltransferase 2-like" evidence="14">
    <location>
        <begin position="141"/>
        <end position="323"/>
    </location>
</feature>
<comment type="cofactor">
    <cofactor evidence="1">
        <name>Mn(2+)</name>
        <dbReference type="ChEBI" id="CHEBI:29035"/>
    </cofactor>
</comment>
<keyword evidence="4 13" id="KW-0812">Transmembrane</keyword>
<sequence>MRNILIQYLFCAFLLFGIWIPPLFIYFHHHHESYQNNTQECESLLSLEKYGHQQILHNPGQIPRPQVVTDPSDKEEPKRPRLLSLKNNNFNFSDPELTSGLFKYGLNIIVSKSLGYQRDVPDSRNAVCLGKQYPMNLPTASVVICFYNEEFHVLFRTVSSVIYLTPSHLLEEIILVDDHSEYDDLKEKLDGYLEIFRGKIKLIRNKEREGLIRSRMIGAGHASGDVLVFLDSHCEVNRVWLEPLLQAISKNPKMVVCPLIDVIDEMTFEYKASPLVRGIFDWNLQFKWDKVFSYEVEGPDGPSKPIRSPAMAGGLFAINRHYFYEIGQYDKGMNFWGGENVEISLRIWMCGGQLYVIPCSRVGHVVRNQIKRDPDLERAVIENYLRVVHVWMDEHKAHFLNRRPALKFKSYGNVSERVKLRKQLKCKSFQWYLDTIFPELEVSVNFW</sequence>
<evidence type="ECO:0000256" key="13">
    <source>
        <dbReference type="SAM" id="Phobius"/>
    </source>
</evidence>